<evidence type="ECO:0000313" key="5">
    <source>
        <dbReference type="Proteomes" id="UP001501265"/>
    </source>
</evidence>
<evidence type="ECO:0000256" key="2">
    <source>
        <dbReference type="ARBA" id="ARBA00022553"/>
    </source>
</evidence>
<dbReference type="CDD" id="cd12117">
    <property type="entry name" value="A_NRPS_Srf_like"/>
    <property type="match status" value="1"/>
</dbReference>
<reference evidence="5" key="1">
    <citation type="journal article" date="2019" name="Int. J. Syst. Evol. Microbiol.">
        <title>The Global Catalogue of Microorganisms (GCM) 10K type strain sequencing project: providing services to taxonomists for standard genome sequencing and annotation.</title>
        <authorList>
            <consortium name="The Broad Institute Genomics Platform"/>
            <consortium name="The Broad Institute Genome Sequencing Center for Infectious Disease"/>
            <person name="Wu L."/>
            <person name="Ma J."/>
        </authorList>
    </citation>
    <scope>NUCLEOTIDE SEQUENCE [LARGE SCALE GENOMIC DNA]</scope>
    <source>
        <strain evidence="5">JCM 18081</strain>
    </source>
</reference>
<evidence type="ECO:0000313" key="4">
    <source>
        <dbReference type="EMBL" id="GAA4811315.1"/>
    </source>
</evidence>
<dbReference type="InterPro" id="IPR020845">
    <property type="entry name" value="AMP-binding_CS"/>
</dbReference>
<comment type="caution">
    <text evidence="4">The sequence shown here is derived from an EMBL/GenBank/DDBJ whole genome shotgun (WGS) entry which is preliminary data.</text>
</comment>
<keyword evidence="5" id="KW-1185">Reference proteome</keyword>
<dbReference type="SMART" id="SM00823">
    <property type="entry name" value="PKS_PP"/>
    <property type="match status" value="1"/>
</dbReference>
<dbReference type="PANTHER" id="PTHR45527">
    <property type="entry name" value="NONRIBOSOMAL PEPTIDE SYNTHETASE"/>
    <property type="match status" value="1"/>
</dbReference>
<dbReference type="RefSeq" id="WP_345622133.1">
    <property type="nucleotide sequence ID" value="NZ_BAABIG010000052.1"/>
</dbReference>
<gene>
    <name evidence="4" type="ORF">GCM10023220_47820</name>
</gene>
<dbReference type="PROSITE" id="PS00012">
    <property type="entry name" value="PHOSPHOPANTETHEINE"/>
    <property type="match status" value="1"/>
</dbReference>
<name>A0ABP9CLH5_9ACTN</name>
<dbReference type="PANTHER" id="PTHR45527:SF1">
    <property type="entry name" value="FATTY ACID SYNTHASE"/>
    <property type="match status" value="1"/>
</dbReference>
<dbReference type="Gene3D" id="3.40.50.1820">
    <property type="entry name" value="alpha/beta hydrolase"/>
    <property type="match status" value="1"/>
</dbReference>
<feature type="domain" description="Carrier" evidence="3">
    <location>
        <begin position="515"/>
        <end position="590"/>
    </location>
</feature>
<dbReference type="Pfam" id="PF00501">
    <property type="entry name" value="AMP-binding"/>
    <property type="match status" value="1"/>
</dbReference>
<dbReference type="Pfam" id="PF13193">
    <property type="entry name" value="AMP-binding_C"/>
    <property type="match status" value="1"/>
</dbReference>
<dbReference type="SUPFAM" id="SSF47336">
    <property type="entry name" value="ACP-like"/>
    <property type="match status" value="1"/>
</dbReference>
<protein>
    <recommendedName>
        <fullName evidence="3">Carrier domain-containing protein</fullName>
    </recommendedName>
</protein>
<dbReference type="InterPro" id="IPR020806">
    <property type="entry name" value="PKS_PP-bd"/>
</dbReference>
<sequence>MMLPAIARSAATVDGLVGQQAARTPDAVAVTYAGRHLSYAELVSRAGELAHRLLARGVRPGDVVALLMDRSVSYVVSALGVLMAGGAYLPLDRRHPPDRLRWMAEDARAVLLLTDGPAAQAGGPAGVQVEEVSPAAGPVPVPRRLPDVPGHPDQPAYVMYTSGSTGRPKGVVNTHRNIVDFVRDPCWDPHRQARVLAYSPLGFDSSTYELWVPLTHGGEAVVWAPDRFDVAELRKVITRHEVTAAYFTTALFDTVAHEDATALAPLREVTTGGDVLSPGALRRIRAHCPDTTVVHAYGPTETTVFCSLQTFAPPHRGEARLDLGTPMAHTDLYVLDAGLRPVPPGEEGELYVTGPRLARGYLGRPGLTAQRFLPDPHGAPGTRMYRTGDLAARHADGSLTFAGRADRQVKLRGFRIEPGEVEAALVTLPGVARAVVTLRDDLPGGRGLAAHLVPDGSAAAAPDTESVRHALERLLPPYMVPSAVAVLPELPLTANGKVDYSALPRPDTPPERGEAPRTPLEEKLCGLFSDLLQCPPVGVDDNFFQLGGHSLLAIRLGTRIRETTGHAVTIRDLFRHPTVARLAAHLAPDTE</sequence>
<organism evidence="4 5">
    <name type="scientific">Streptomyces ziwulingensis</name>
    <dbReference type="NCBI Taxonomy" id="1045501"/>
    <lineage>
        <taxon>Bacteria</taxon>
        <taxon>Bacillati</taxon>
        <taxon>Actinomycetota</taxon>
        <taxon>Actinomycetes</taxon>
        <taxon>Kitasatosporales</taxon>
        <taxon>Streptomycetaceae</taxon>
        <taxon>Streptomyces</taxon>
    </lineage>
</organism>
<dbReference type="Gene3D" id="2.30.38.10">
    <property type="entry name" value="Luciferase, Domain 3"/>
    <property type="match status" value="1"/>
</dbReference>
<dbReference type="InterPro" id="IPR009081">
    <property type="entry name" value="PP-bd_ACP"/>
</dbReference>
<dbReference type="InterPro" id="IPR010071">
    <property type="entry name" value="AA_adenyl_dom"/>
</dbReference>
<dbReference type="InterPro" id="IPR045851">
    <property type="entry name" value="AMP-bd_C_sf"/>
</dbReference>
<dbReference type="Proteomes" id="UP001501265">
    <property type="component" value="Unassembled WGS sequence"/>
</dbReference>
<dbReference type="InterPro" id="IPR029058">
    <property type="entry name" value="AB_hydrolase_fold"/>
</dbReference>
<keyword evidence="2" id="KW-0597">Phosphoprotein</keyword>
<dbReference type="InterPro" id="IPR036736">
    <property type="entry name" value="ACP-like_sf"/>
</dbReference>
<proteinExistence type="predicted"/>
<dbReference type="NCBIfam" id="TIGR01733">
    <property type="entry name" value="AA-adenyl-dom"/>
    <property type="match status" value="1"/>
</dbReference>
<dbReference type="SUPFAM" id="SSF56801">
    <property type="entry name" value="Acetyl-CoA synthetase-like"/>
    <property type="match status" value="1"/>
</dbReference>
<dbReference type="InterPro" id="IPR025110">
    <property type="entry name" value="AMP-bd_C"/>
</dbReference>
<dbReference type="Gene3D" id="3.40.50.980">
    <property type="match status" value="2"/>
</dbReference>
<dbReference type="InterPro" id="IPR000873">
    <property type="entry name" value="AMP-dep_synth/lig_dom"/>
</dbReference>
<evidence type="ECO:0000256" key="1">
    <source>
        <dbReference type="ARBA" id="ARBA00022450"/>
    </source>
</evidence>
<evidence type="ECO:0000259" key="3">
    <source>
        <dbReference type="PROSITE" id="PS50075"/>
    </source>
</evidence>
<dbReference type="EMBL" id="BAABIG010000052">
    <property type="protein sequence ID" value="GAA4811315.1"/>
    <property type="molecule type" value="Genomic_DNA"/>
</dbReference>
<dbReference type="PROSITE" id="PS00455">
    <property type="entry name" value="AMP_BINDING"/>
    <property type="match status" value="1"/>
</dbReference>
<dbReference type="Pfam" id="PF00550">
    <property type="entry name" value="PP-binding"/>
    <property type="match status" value="1"/>
</dbReference>
<dbReference type="Gene3D" id="3.30.300.30">
    <property type="match status" value="1"/>
</dbReference>
<dbReference type="InterPro" id="IPR006162">
    <property type="entry name" value="Ppantetheine_attach_site"/>
</dbReference>
<dbReference type="PROSITE" id="PS50075">
    <property type="entry name" value="CARRIER"/>
    <property type="match status" value="1"/>
</dbReference>
<accession>A0ABP9CLH5</accession>
<keyword evidence="1" id="KW-0596">Phosphopantetheine</keyword>